<keyword evidence="1" id="KW-0472">Membrane</keyword>
<keyword evidence="3" id="KW-1185">Reference proteome</keyword>
<sequence>MGGFRLWVPEEEAEAARAFLDEQRAGYEAPVREGGLALSGLTLLVTGLLGAAPAMLLARLRKPLRDI</sequence>
<dbReference type="Proteomes" id="UP001597237">
    <property type="component" value="Unassembled WGS sequence"/>
</dbReference>
<keyword evidence="1" id="KW-0812">Transmembrane</keyword>
<evidence type="ECO:0000313" key="2">
    <source>
        <dbReference type="EMBL" id="MFD1783597.1"/>
    </source>
</evidence>
<keyword evidence="1" id="KW-1133">Transmembrane helix</keyword>
<dbReference type="RefSeq" id="WP_377283209.1">
    <property type="nucleotide sequence ID" value="NZ_JBHRSI010000008.1"/>
</dbReference>
<dbReference type="EMBL" id="JBHUEY010000001">
    <property type="protein sequence ID" value="MFD1783597.1"/>
    <property type="molecule type" value="Genomic_DNA"/>
</dbReference>
<comment type="caution">
    <text evidence="2">The sequence shown here is derived from an EMBL/GenBank/DDBJ whole genome shotgun (WGS) entry which is preliminary data.</text>
</comment>
<organism evidence="2 3">
    <name type="scientific">Phenylobacterium terrae</name>
    <dbReference type="NCBI Taxonomy" id="2665495"/>
    <lineage>
        <taxon>Bacteria</taxon>
        <taxon>Pseudomonadati</taxon>
        <taxon>Pseudomonadota</taxon>
        <taxon>Alphaproteobacteria</taxon>
        <taxon>Caulobacterales</taxon>
        <taxon>Caulobacteraceae</taxon>
        <taxon>Phenylobacterium</taxon>
    </lineage>
</organism>
<gene>
    <name evidence="2" type="ORF">ACFSC0_09355</name>
</gene>
<accession>A0ABW4N063</accession>
<reference evidence="3" key="1">
    <citation type="journal article" date="2019" name="Int. J. Syst. Evol. Microbiol.">
        <title>The Global Catalogue of Microorganisms (GCM) 10K type strain sequencing project: providing services to taxonomists for standard genome sequencing and annotation.</title>
        <authorList>
            <consortium name="The Broad Institute Genomics Platform"/>
            <consortium name="The Broad Institute Genome Sequencing Center for Infectious Disease"/>
            <person name="Wu L."/>
            <person name="Ma J."/>
        </authorList>
    </citation>
    <scope>NUCLEOTIDE SEQUENCE [LARGE SCALE GENOMIC DNA]</scope>
    <source>
        <strain evidence="3">DFY28</strain>
    </source>
</reference>
<evidence type="ECO:0000256" key="1">
    <source>
        <dbReference type="SAM" id="Phobius"/>
    </source>
</evidence>
<name>A0ABW4N063_9CAUL</name>
<proteinExistence type="predicted"/>
<feature type="transmembrane region" description="Helical" evidence="1">
    <location>
        <begin position="36"/>
        <end position="58"/>
    </location>
</feature>
<protein>
    <submittedName>
        <fullName evidence="2">Uncharacterized protein</fullName>
    </submittedName>
</protein>
<evidence type="ECO:0000313" key="3">
    <source>
        <dbReference type="Proteomes" id="UP001597237"/>
    </source>
</evidence>